<dbReference type="GO" id="GO:0005740">
    <property type="term" value="C:mitochondrial envelope"/>
    <property type="evidence" value="ECO:0007669"/>
    <property type="project" value="EnsemblFungi"/>
</dbReference>
<evidence type="ECO:0000256" key="10">
    <source>
        <dbReference type="ARBA" id="ARBA00012458"/>
    </source>
</evidence>
<dbReference type="PROSITE" id="PS00793">
    <property type="entry name" value="DHPS_2"/>
    <property type="match status" value="1"/>
</dbReference>
<dbReference type="CDD" id="cd00739">
    <property type="entry name" value="DHPS"/>
    <property type="match status" value="1"/>
</dbReference>
<dbReference type="UniPathway" id="UPA00077">
    <property type="reaction ID" value="UER00155"/>
</dbReference>
<dbReference type="InterPro" id="IPR000550">
    <property type="entry name" value="Hppk"/>
</dbReference>
<dbReference type="FunFam" id="3.20.20.20:FF:000006">
    <property type="entry name" value="Dihydropteroate synthase"/>
    <property type="match status" value="1"/>
</dbReference>
<keyword evidence="13" id="KW-0808">Transferase</keyword>
<evidence type="ECO:0000256" key="15">
    <source>
        <dbReference type="ARBA" id="ARBA00022741"/>
    </source>
</evidence>
<dbReference type="SUPFAM" id="SSF55620">
    <property type="entry name" value="Tetrahydrobiopterin biosynthesis enzymes-like"/>
    <property type="match status" value="2"/>
</dbReference>
<comment type="pathway">
    <text evidence="5">Cofactor biosynthesis; tetrahydrofolate biosynthesis; 7,8-dihydrofolate from 2-amino-4-hydroxy-6-hydroxymethyl-7,8-dihydropteridine diphosphate and 4-aminobenzoate: step 1/2.</text>
</comment>
<evidence type="ECO:0000256" key="20">
    <source>
        <dbReference type="ARBA" id="ARBA00023268"/>
    </source>
</evidence>
<dbReference type="InterPro" id="IPR006157">
    <property type="entry name" value="FolB_dom"/>
</dbReference>
<evidence type="ECO:0000256" key="14">
    <source>
        <dbReference type="ARBA" id="ARBA00022723"/>
    </source>
</evidence>
<evidence type="ECO:0000256" key="16">
    <source>
        <dbReference type="ARBA" id="ARBA00022777"/>
    </source>
</evidence>
<evidence type="ECO:0000256" key="22">
    <source>
        <dbReference type="ARBA" id="ARBA00061548"/>
    </source>
</evidence>
<keyword evidence="19" id="KW-0289">Folate biosynthesis</keyword>
<dbReference type="GO" id="GO:0016301">
    <property type="term" value="F:kinase activity"/>
    <property type="evidence" value="ECO:0007669"/>
    <property type="project" value="UniProtKB-KW"/>
</dbReference>
<evidence type="ECO:0000256" key="5">
    <source>
        <dbReference type="ARBA" id="ARBA00004763"/>
    </source>
</evidence>
<dbReference type="GO" id="GO:0046654">
    <property type="term" value="P:tetrahydrofolate biosynthetic process"/>
    <property type="evidence" value="ECO:0007669"/>
    <property type="project" value="UniProtKB-UniPathway"/>
</dbReference>
<evidence type="ECO:0000256" key="11">
    <source>
        <dbReference type="ARBA" id="ARBA00013043"/>
    </source>
</evidence>
<evidence type="ECO:0000256" key="19">
    <source>
        <dbReference type="ARBA" id="ARBA00022909"/>
    </source>
</evidence>
<dbReference type="InterPro" id="IPR035907">
    <property type="entry name" value="Hppk_sf"/>
</dbReference>
<dbReference type="GO" id="GO:0004156">
    <property type="term" value="F:dihydropteroate synthase activity"/>
    <property type="evidence" value="ECO:0007669"/>
    <property type="project" value="UniProtKB-EC"/>
</dbReference>
<dbReference type="NCBIfam" id="TIGR00526">
    <property type="entry name" value="folB_dom"/>
    <property type="match status" value="2"/>
</dbReference>
<dbReference type="SUPFAM" id="SSF51717">
    <property type="entry name" value="Dihydropteroate synthetase-like"/>
    <property type="match status" value="1"/>
</dbReference>
<evidence type="ECO:0000256" key="9">
    <source>
        <dbReference type="ARBA" id="ARBA00009951"/>
    </source>
</evidence>
<evidence type="ECO:0000256" key="7">
    <source>
        <dbReference type="ARBA" id="ARBA00005051"/>
    </source>
</evidence>
<dbReference type="OrthoDB" id="615426at2759"/>
<evidence type="ECO:0000256" key="23">
    <source>
        <dbReference type="ARBA" id="ARBA00067568"/>
    </source>
</evidence>
<evidence type="ECO:0000259" key="25">
    <source>
        <dbReference type="PROSITE" id="PS50972"/>
    </source>
</evidence>
<evidence type="ECO:0000256" key="13">
    <source>
        <dbReference type="ARBA" id="ARBA00022679"/>
    </source>
</evidence>
<accession>A0A139AZD2</accession>
<dbReference type="GO" id="GO:0046872">
    <property type="term" value="F:metal ion binding"/>
    <property type="evidence" value="ECO:0007669"/>
    <property type="project" value="UniProtKB-KW"/>
</dbReference>
<evidence type="ECO:0000256" key="8">
    <source>
        <dbReference type="ARBA" id="ARBA00009640"/>
    </source>
</evidence>
<comment type="pathway">
    <text evidence="7">Cofactor biosynthesis; tetrahydrofolate biosynthesis; 2-amino-4-hydroxy-6-hydroxymethyl-7,8-dihydropteridine diphosphate from 7,8-dihydroneopterin triphosphate: step 4/4.</text>
</comment>
<dbReference type="PROSITE" id="PS00794">
    <property type="entry name" value="HPPK"/>
    <property type="match status" value="1"/>
</dbReference>
<dbReference type="GO" id="GO:0046656">
    <property type="term" value="P:folic acid biosynthetic process"/>
    <property type="evidence" value="ECO:0007669"/>
    <property type="project" value="UniProtKB-KW"/>
</dbReference>
<evidence type="ECO:0000256" key="4">
    <source>
        <dbReference type="ARBA" id="ARBA00001946"/>
    </source>
</evidence>
<evidence type="ECO:0000313" key="27">
    <source>
        <dbReference type="Proteomes" id="UP000070544"/>
    </source>
</evidence>
<dbReference type="InterPro" id="IPR045031">
    <property type="entry name" value="DHP_synth-like"/>
</dbReference>
<evidence type="ECO:0000313" key="26">
    <source>
        <dbReference type="EMBL" id="KXS22112.1"/>
    </source>
</evidence>
<reference evidence="26 27" key="1">
    <citation type="journal article" date="2015" name="Genome Biol. Evol.">
        <title>Phylogenomic analyses indicate that early fungi evolved digesting cell walls of algal ancestors of land plants.</title>
        <authorList>
            <person name="Chang Y."/>
            <person name="Wang S."/>
            <person name="Sekimoto S."/>
            <person name="Aerts A.L."/>
            <person name="Choi C."/>
            <person name="Clum A."/>
            <person name="LaButti K.M."/>
            <person name="Lindquist E.A."/>
            <person name="Yee Ngan C."/>
            <person name="Ohm R.A."/>
            <person name="Salamov A.A."/>
            <person name="Grigoriev I.V."/>
            <person name="Spatafora J.W."/>
            <person name="Berbee M.L."/>
        </authorList>
    </citation>
    <scope>NUCLEOTIDE SEQUENCE [LARGE SCALE GENOMIC DNA]</scope>
    <source>
        <strain evidence="26 27">JEL478</strain>
    </source>
</reference>
<dbReference type="OMA" id="ESEPMYF"/>
<comment type="cofactor">
    <cofactor evidence="4">
        <name>Mg(2+)</name>
        <dbReference type="ChEBI" id="CHEBI:18420"/>
    </cofactor>
</comment>
<evidence type="ECO:0000256" key="12">
    <source>
        <dbReference type="ARBA" id="ARBA00013253"/>
    </source>
</evidence>
<dbReference type="InterPro" id="IPR011005">
    <property type="entry name" value="Dihydropteroate_synth-like_sf"/>
</dbReference>
<dbReference type="InterPro" id="IPR043133">
    <property type="entry name" value="GTP-CH-I_C/QueF"/>
</dbReference>
<evidence type="ECO:0000256" key="18">
    <source>
        <dbReference type="ARBA" id="ARBA00022842"/>
    </source>
</evidence>
<dbReference type="Pfam" id="PF01288">
    <property type="entry name" value="HPPK"/>
    <property type="match status" value="1"/>
</dbReference>
<dbReference type="PROSITE" id="PS00792">
    <property type="entry name" value="DHPS_1"/>
    <property type="match status" value="1"/>
</dbReference>
<dbReference type="GO" id="GO:0003848">
    <property type="term" value="F:2-amino-4-hydroxy-6-hydroxymethyldihydropteridine diphosphokinase activity"/>
    <property type="evidence" value="ECO:0007669"/>
    <property type="project" value="UniProtKB-EC"/>
</dbReference>
<dbReference type="Gene3D" id="3.30.70.560">
    <property type="entry name" value="7,8-Dihydro-6-hydroxymethylpterin-pyrophosphokinase HPPK"/>
    <property type="match status" value="1"/>
</dbReference>
<comment type="catalytic activity">
    <reaction evidence="1">
        <text>(7,8-dihydropterin-6-yl)methyl diphosphate + 4-aminobenzoate = 7,8-dihydropteroate + diphosphate</text>
        <dbReference type="Rhea" id="RHEA:19949"/>
        <dbReference type="ChEBI" id="CHEBI:17836"/>
        <dbReference type="ChEBI" id="CHEBI:17839"/>
        <dbReference type="ChEBI" id="CHEBI:33019"/>
        <dbReference type="ChEBI" id="CHEBI:72950"/>
        <dbReference type="EC" id="2.5.1.15"/>
    </reaction>
</comment>
<dbReference type="Proteomes" id="UP000070544">
    <property type="component" value="Unassembled WGS sequence"/>
</dbReference>
<dbReference type="InterPro" id="IPR006390">
    <property type="entry name" value="DHP_synth_dom"/>
</dbReference>
<comment type="similarity">
    <text evidence="22">In the central section; belongs to the HPPK family.</text>
</comment>
<dbReference type="NCBIfam" id="TIGR01498">
    <property type="entry name" value="folK"/>
    <property type="match status" value="1"/>
</dbReference>
<keyword evidence="15" id="KW-0547">Nucleotide-binding</keyword>
<sequence length="739" mass="80122">MPLDRIIVEQLSVRSIIGLDSWERRRPQPVSVSLAIHSNVQAAGDADSLAKSVSYAHVAKAVSELAERDQHATLEELAHRIATLCLGTYDVPKISVKVEKPKALLHASNVAMEITRTRASLEHLERLQSGAPSSHLENHSAPTLSIILPEELWDDIFTIERLQVDAVVGVNPWERLEKQKISITIKIHGGQLQPQSVLYSTVPPTSNYRAIANAVTKHVEESKYLTIEGLATSIADHCFEVSPATKLTVRVDKPSAILFASAAAVEITRTRPPANPSKGHLTDGSDHVVYIGIGTNIGDRHGNIHHALQLLRRKCTILDTSYLYETTPMYKLDQPNFLNCAVKIATSLDPLSLLAFLKSIEREMGRQLTVRNGPRVIDLDILLFDGLVIKEDELEVPHIGIPERDFVLRPLCDIAPALLHPTLHHTVEVLLSSLLSRPVADGGSVMRRVTPICGSLWAWGEDTPAKVMGIVNVTPDSFSDGGDRFSSEAAAQAAVLMVQDGADIIDIGGLSTRPNSDEVTEEEELARVVPAVRAIRAAGVTLPISVDTFRSRVAREALAAGADIINDVSGGTRDPAIVTVAAETFAPLCLMHSRGDSRTMTTRAQYEDVVAESRHELADLVKRAVAGGVPRWNIIVDPGIGFAKTLEHNLEILRRLADFAGPSTELDGYPVLVGASRKAFIGKITGQVDPKQRGWGTAATSAAAVAGGAALVRVHDVKETRDVVAVANHIWRTRSARKD</sequence>
<comment type="pathway">
    <text evidence="6">Cofactor biosynthesis; tetrahydrofolate biosynthesis; 2-amino-4-hydroxy-6-hydroxymethyl-7,8-dihydropteridine diphosphate from 7,8-dihydroneopterin triphosphate: step 3/4.</text>
</comment>
<comment type="similarity">
    <text evidence="8">In the N-terminal section; belongs to the DHNA family.</text>
</comment>
<keyword evidence="16" id="KW-0418">Kinase</keyword>
<feature type="domain" description="Pterin-binding" evidence="25">
    <location>
        <begin position="465"/>
        <end position="725"/>
    </location>
</feature>
<dbReference type="Pfam" id="PF00809">
    <property type="entry name" value="Pterin_bind"/>
    <property type="match status" value="1"/>
</dbReference>
<keyword evidence="14" id="KW-0479">Metal-binding</keyword>
<organism evidence="26 27">
    <name type="scientific">Gonapodya prolifera (strain JEL478)</name>
    <name type="common">Monoblepharis prolifera</name>
    <dbReference type="NCBI Taxonomy" id="1344416"/>
    <lineage>
        <taxon>Eukaryota</taxon>
        <taxon>Fungi</taxon>
        <taxon>Fungi incertae sedis</taxon>
        <taxon>Chytridiomycota</taxon>
        <taxon>Chytridiomycota incertae sedis</taxon>
        <taxon>Monoblepharidomycetes</taxon>
        <taxon>Monoblepharidales</taxon>
        <taxon>Gonapodyaceae</taxon>
        <taxon>Gonapodya</taxon>
    </lineage>
</organism>
<comment type="function">
    <text evidence="21">Catalyzes three sequential steps of tetrahydrofolate biosynthesis.</text>
</comment>
<dbReference type="Pfam" id="PF02152">
    <property type="entry name" value="FolB"/>
    <property type="match status" value="2"/>
</dbReference>
<dbReference type="PROSITE" id="PS50972">
    <property type="entry name" value="PTERIN_BINDING"/>
    <property type="match status" value="1"/>
</dbReference>
<dbReference type="PANTHER" id="PTHR20941">
    <property type="entry name" value="FOLATE SYNTHESIS PROTEINS"/>
    <property type="match status" value="1"/>
</dbReference>
<dbReference type="STRING" id="1344416.A0A139AZD2"/>
<comment type="catalytic activity">
    <reaction evidence="3">
        <text>7,8-dihydroneopterin = 6-hydroxymethyl-7,8-dihydropterin + glycolaldehyde</text>
        <dbReference type="Rhea" id="RHEA:10540"/>
        <dbReference type="ChEBI" id="CHEBI:17001"/>
        <dbReference type="ChEBI" id="CHEBI:17071"/>
        <dbReference type="ChEBI" id="CHEBI:44841"/>
        <dbReference type="EC" id="4.1.2.25"/>
    </reaction>
</comment>
<evidence type="ECO:0000256" key="1">
    <source>
        <dbReference type="ARBA" id="ARBA00000012"/>
    </source>
</evidence>
<dbReference type="CDD" id="cd00483">
    <property type="entry name" value="HPPK"/>
    <property type="match status" value="1"/>
</dbReference>
<dbReference type="Gene3D" id="3.30.1130.10">
    <property type="match status" value="2"/>
</dbReference>
<protein>
    <recommendedName>
        <fullName evidence="23">Folic acid synthesis protein FOL1</fullName>
        <ecNumber evidence="10">2.5.1.15</ecNumber>
        <ecNumber evidence="12">2.7.6.3</ecNumber>
        <ecNumber evidence="11">4.1.2.25</ecNumber>
    </recommendedName>
    <alternativeName>
        <fullName evidence="24">Folic acid synthesis protein fol1</fullName>
    </alternativeName>
</protein>
<keyword evidence="18" id="KW-0460">Magnesium</keyword>
<dbReference type="GO" id="GO:0004150">
    <property type="term" value="F:dihydroneopterin aldolase activity"/>
    <property type="evidence" value="ECO:0007669"/>
    <property type="project" value="UniProtKB-EC"/>
</dbReference>
<dbReference type="GO" id="GO:0005524">
    <property type="term" value="F:ATP binding"/>
    <property type="evidence" value="ECO:0007669"/>
    <property type="project" value="UniProtKB-KW"/>
</dbReference>
<evidence type="ECO:0000256" key="24">
    <source>
        <dbReference type="ARBA" id="ARBA00068111"/>
    </source>
</evidence>
<evidence type="ECO:0000256" key="6">
    <source>
        <dbReference type="ARBA" id="ARBA00005013"/>
    </source>
</evidence>
<dbReference type="CDD" id="cd00534">
    <property type="entry name" value="DHNA_DHNTPE"/>
    <property type="match status" value="1"/>
</dbReference>
<dbReference type="AlphaFoldDB" id="A0A139AZD2"/>
<dbReference type="EC" id="2.7.6.3" evidence="12"/>
<dbReference type="Gene3D" id="3.20.20.20">
    <property type="entry name" value="Dihydropteroate synthase-like"/>
    <property type="match status" value="1"/>
</dbReference>
<dbReference type="EC" id="2.5.1.15" evidence="10"/>
<evidence type="ECO:0000256" key="17">
    <source>
        <dbReference type="ARBA" id="ARBA00022840"/>
    </source>
</evidence>
<dbReference type="SUPFAM" id="SSF55083">
    <property type="entry name" value="6-hydroxymethyl-7,8-dihydropterin pyrophosphokinase, HPPK"/>
    <property type="match status" value="1"/>
</dbReference>
<name>A0A139AZD2_GONPJ</name>
<gene>
    <name evidence="26" type="ORF">M427DRAFT_129877</name>
</gene>
<dbReference type="SMART" id="SM00905">
    <property type="entry name" value="FolB"/>
    <property type="match status" value="2"/>
</dbReference>
<evidence type="ECO:0000256" key="21">
    <source>
        <dbReference type="ARBA" id="ARBA00058009"/>
    </source>
</evidence>
<evidence type="ECO:0000256" key="2">
    <source>
        <dbReference type="ARBA" id="ARBA00000198"/>
    </source>
</evidence>
<dbReference type="InterPro" id="IPR000489">
    <property type="entry name" value="Pterin-binding_dom"/>
</dbReference>
<dbReference type="EC" id="4.1.2.25" evidence="11"/>
<keyword evidence="17" id="KW-0067">ATP-binding</keyword>
<keyword evidence="27" id="KW-1185">Reference proteome</keyword>
<proteinExistence type="inferred from homology"/>
<dbReference type="PANTHER" id="PTHR20941:SF1">
    <property type="entry name" value="FOLIC ACID SYNTHESIS PROTEIN FOL1"/>
    <property type="match status" value="1"/>
</dbReference>
<dbReference type="EMBL" id="KQ965731">
    <property type="protein sequence ID" value="KXS22112.1"/>
    <property type="molecule type" value="Genomic_DNA"/>
</dbReference>
<evidence type="ECO:0000256" key="3">
    <source>
        <dbReference type="ARBA" id="ARBA00001353"/>
    </source>
</evidence>
<keyword evidence="20" id="KW-0511">Multifunctional enzyme</keyword>
<dbReference type="NCBIfam" id="TIGR01496">
    <property type="entry name" value="DHPS"/>
    <property type="match status" value="1"/>
</dbReference>
<comment type="catalytic activity">
    <reaction evidence="2">
        <text>6-hydroxymethyl-7,8-dihydropterin + ATP = (7,8-dihydropterin-6-yl)methyl diphosphate + AMP + H(+)</text>
        <dbReference type="Rhea" id="RHEA:11412"/>
        <dbReference type="ChEBI" id="CHEBI:15378"/>
        <dbReference type="ChEBI" id="CHEBI:30616"/>
        <dbReference type="ChEBI" id="CHEBI:44841"/>
        <dbReference type="ChEBI" id="CHEBI:72950"/>
        <dbReference type="ChEBI" id="CHEBI:456215"/>
        <dbReference type="EC" id="2.7.6.3"/>
    </reaction>
</comment>
<comment type="similarity">
    <text evidence="9">In the C-terminal section; belongs to the DHPS family.</text>
</comment>